<sequence length="171" mass="18266">MSGRKLWQTSGGGQVKVNNMVVVSKHGSGNFTTISAAVAAAPTNTAANQGYFMIYVVGGVYEEYVSIAQNKQYLMIVGDGINKTVITGNHSVADGWTTYTVVGPGFVAINITIQNTAGAIKQQAVALLNNADLSTFYNCSIKGYQDTLLTHSMRQFSDHAISTTVISYLEI</sequence>
<proteinExistence type="predicted"/>
<name>A0ACC0INM8_9ERIC</name>
<dbReference type="EMBL" id="CM045760">
    <property type="protein sequence ID" value="KAI8026109.1"/>
    <property type="molecule type" value="Genomic_DNA"/>
</dbReference>
<organism evidence="1 2">
    <name type="scientific">Camellia lanceoleosa</name>
    <dbReference type="NCBI Taxonomy" id="1840588"/>
    <lineage>
        <taxon>Eukaryota</taxon>
        <taxon>Viridiplantae</taxon>
        <taxon>Streptophyta</taxon>
        <taxon>Embryophyta</taxon>
        <taxon>Tracheophyta</taxon>
        <taxon>Spermatophyta</taxon>
        <taxon>Magnoliopsida</taxon>
        <taxon>eudicotyledons</taxon>
        <taxon>Gunneridae</taxon>
        <taxon>Pentapetalae</taxon>
        <taxon>asterids</taxon>
        <taxon>Ericales</taxon>
        <taxon>Theaceae</taxon>
        <taxon>Camellia</taxon>
    </lineage>
</organism>
<evidence type="ECO:0000313" key="1">
    <source>
        <dbReference type="EMBL" id="KAI8026109.1"/>
    </source>
</evidence>
<keyword evidence="2" id="KW-1185">Reference proteome</keyword>
<comment type="caution">
    <text evidence="1">The sequence shown here is derived from an EMBL/GenBank/DDBJ whole genome shotgun (WGS) entry which is preliminary data.</text>
</comment>
<dbReference type="Proteomes" id="UP001060215">
    <property type="component" value="Chromosome 3"/>
</dbReference>
<reference evidence="1 2" key="1">
    <citation type="journal article" date="2022" name="Plant J.">
        <title>Chromosome-level genome of Camellia lanceoleosa provides a valuable resource for understanding genome evolution and self-incompatibility.</title>
        <authorList>
            <person name="Gong W."/>
            <person name="Xiao S."/>
            <person name="Wang L."/>
            <person name="Liao Z."/>
            <person name="Chang Y."/>
            <person name="Mo W."/>
            <person name="Hu G."/>
            <person name="Li W."/>
            <person name="Zhao G."/>
            <person name="Zhu H."/>
            <person name="Hu X."/>
            <person name="Ji K."/>
            <person name="Xiang X."/>
            <person name="Song Q."/>
            <person name="Yuan D."/>
            <person name="Jin S."/>
            <person name="Zhang L."/>
        </authorList>
    </citation>
    <scope>NUCLEOTIDE SEQUENCE [LARGE SCALE GENOMIC DNA]</scope>
    <source>
        <strain evidence="1">SQ_2022a</strain>
    </source>
</reference>
<protein>
    <submittedName>
        <fullName evidence="1">Pectinesterase/pectinesterase inhibitor 7</fullName>
    </submittedName>
</protein>
<accession>A0ACC0INM8</accession>
<gene>
    <name evidence="1" type="ORF">LOK49_LG02G02240</name>
</gene>
<evidence type="ECO:0000313" key="2">
    <source>
        <dbReference type="Proteomes" id="UP001060215"/>
    </source>
</evidence>